<gene>
    <name evidence="2" type="ORF">GCM10022261_10960</name>
</gene>
<sequence length="230" mass="24342">MRSPLLTAGAVAATAVLLSGCGALQVRTAEGPGAPIGVGVAPTAGPTPTPTETGPQLPQGYTEHRIDFGGECPIPVVIAVPEDWEATLKPGAFQQLLPQDQSLGREGPTINVNCREAFLDKTAIDLVNSQERFSFTEPGSEIVAERKGQLGNGYSWGFQAELAPTEILAGGHPQVMYGAEIGYSYEGKLYQVSYHASSLREDAEGLAMLRDAADHVEVDGLPVTMPRWVV</sequence>
<evidence type="ECO:0008006" key="4">
    <source>
        <dbReference type="Google" id="ProtNLM"/>
    </source>
</evidence>
<dbReference type="PROSITE" id="PS51257">
    <property type="entry name" value="PROKAR_LIPOPROTEIN"/>
    <property type="match status" value="1"/>
</dbReference>
<evidence type="ECO:0000256" key="1">
    <source>
        <dbReference type="SAM" id="MobiDB-lite"/>
    </source>
</evidence>
<reference evidence="3" key="1">
    <citation type="journal article" date="2019" name="Int. J. Syst. Evol. Microbiol.">
        <title>The Global Catalogue of Microorganisms (GCM) 10K type strain sequencing project: providing services to taxonomists for standard genome sequencing and annotation.</title>
        <authorList>
            <consortium name="The Broad Institute Genomics Platform"/>
            <consortium name="The Broad Institute Genome Sequencing Center for Infectious Disease"/>
            <person name="Wu L."/>
            <person name="Ma J."/>
        </authorList>
    </citation>
    <scope>NUCLEOTIDE SEQUENCE [LARGE SCALE GENOMIC DNA]</scope>
    <source>
        <strain evidence="3">JCM 17458</strain>
    </source>
</reference>
<keyword evidence="3" id="KW-1185">Reference proteome</keyword>
<accession>A0ABP8EHX1</accession>
<evidence type="ECO:0000313" key="3">
    <source>
        <dbReference type="Proteomes" id="UP001501586"/>
    </source>
</evidence>
<organism evidence="2 3">
    <name type="scientific">Brevibacterium daeguense</name>
    <dbReference type="NCBI Taxonomy" id="909936"/>
    <lineage>
        <taxon>Bacteria</taxon>
        <taxon>Bacillati</taxon>
        <taxon>Actinomycetota</taxon>
        <taxon>Actinomycetes</taxon>
        <taxon>Micrococcales</taxon>
        <taxon>Brevibacteriaceae</taxon>
        <taxon>Brevibacterium</taxon>
    </lineage>
</organism>
<comment type="caution">
    <text evidence="2">The sequence shown here is derived from an EMBL/GenBank/DDBJ whole genome shotgun (WGS) entry which is preliminary data.</text>
</comment>
<feature type="compositionally biased region" description="Low complexity" evidence="1">
    <location>
        <begin position="37"/>
        <end position="60"/>
    </location>
</feature>
<name>A0ABP8EHX1_9MICO</name>
<dbReference type="Proteomes" id="UP001501586">
    <property type="component" value="Unassembled WGS sequence"/>
</dbReference>
<feature type="region of interest" description="Disordered" evidence="1">
    <location>
        <begin position="37"/>
        <end position="63"/>
    </location>
</feature>
<dbReference type="RefSeq" id="WP_236863624.1">
    <property type="nucleotide sequence ID" value="NZ_BAABAZ010000004.1"/>
</dbReference>
<proteinExistence type="predicted"/>
<evidence type="ECO:0000313" key="2">
    <source>
        <dbReference type="EMBL" id="GAA4283565.1"/>
    </source>
</evidence>
<dbReference type="EMBL" id="BAABAZ010000004">
    <property type="protein sequence ID" value="GAA4283565.1"/>
    <property type="molecule type" value="Genomic_DNA"/>
</dbReference>
<protein>
    <recommendedName>
        <fullName evidence="4">Lipoprotein LpqN</fullName>
    </recommendedName>
</protein>